<evidence type="ECO:0000313" key="4">
    <source>
        <dbReference type="WBParaSite" id="Hba_04953"/>
    </source>
</evidence>
<evidence type="ECO:0000313" key="3">
    <source>
        <dbReference type="Proteomes" id="UP000095283"/>
    </source>
</evidence>
<dbReference type="GO" id="GO:0003735">
    <property type="term" value="F:structural constituent of ribosome"/>
    <property type="evidence" value="ECO:0007669"/>
    <property type="project" value="InterPro"/>
</dbReference>
<dbReference type="Gene3D" id="3.30.420.80">
    <property type="entry name" value="Ribosomal protein S11"/>
    <property type="match status" value="1"/>
</dbReference>
<sequence>MSVRLATRFLNRNPRNMEQLGRQIPPSGYQFEKDCALRSYIYNNTDTCAAMNLGRVLAIRCLKSGILFAVRGIQDEHLNRSIHVRFQQQEFFKTLSAEGISLVEPVPLEHSYGNDKRMTWERYPLKATREDKLDEL</sequence>
<dbReference type="GO" id="GO:0005840">
    <property type="term" value="C:ribosome"/>
    <property type="evidence" value="ECO:0007669"/>
    <property type="project" value="UniProtKB-KW"/>
</dbReference>
<dbReference type="GO" id="GO:1990904">
    <property type="term" value="C:ribonucleoprotein complex"/>
    <property type="evidence" value="ECO:0007669"/>
    <property type="project" value="UniProtKB-KW"/>
</dbReference>
<protein>
    <submittedName>
        <fullName evidence="4">39S ribosomal protein L18, mitochondrial</fullName>
    </submittedName>
</protein>
<name>A0A1I7WJ08_HETBA</name>
<proteinExistence type="predicted"/>
<evidence type="ECO:0000256" key="2">
    <source>
        <dbReference type="ARBA" id="ARBA00023274"/>
    </source>
</evidence>
<reference evidence="4" key="1">
    <citation type="submission" date="2016-11" db="UniProtKB">
        <authorList>
            <consortium name="WormBaseParasite"/>
        </authorList>
    </citation>
    <scope>IDENTIFICATION</scope>
</reference>
<keyword evidence="3" id="KW-1185">Reference proteome</keyword>
<dbReference type="Proteomes" id="UP000095283">
    <property type="component" value="Unplaced"/>
</dbReference>
<dbReference type="WBParaSite" id="Hba_04953">
    <property type="protein sequence ID" value="Hba_04953"/>
    <property type="gene ID" value="Hba_04953"/>
</dbReference>
<accession>A0A1I7WJ08</accession>
<dbReference type="InterPro" id="IPR036967">
    <property type="entry name" value="Ribosomal_uS11_sf"/>
</dbReference>
<dbReference type="AlphaFoldDB" id="A0A1I7WJ08"/>
<keyword evidence="1" id="KW-0689">Ribosomal protein</keyword>
<keyword evidence="2" id="KW-0687">Ribonucleoprotein</keyword>
<evidence type="ECO:0000256" key="1">
    <source>
        <dbReference type="ARBA" id="ARBA00022980"/>
    </source>
</evidence>
<dbReference type="GO" id="GO:0006412">
    <property type="term" value="P:translation"/>
    <property type="evidence" value="ECO:0007669"/>
    <property type="project" value="InterPro"/>
</dbReference>
<organism evidence="3 4">
    <name type="scientific">Heterorhabditis bacteriophora</name>
    <name type="common">Entomopathogenic nematode worm</name>
    <dbReference type="NCBI Taxonomy" id="37862"/>
    <lineage>
        <taxon>Eukaryota</taxon>
        <taxon>Metazoa</taxon>
        <taxon>Ecdysozoa</taxon>
        <taxon>Nematoda</taxon>
        <taxon>Chromadorea</taxon>
        <taxon>Rhabditida</taxon>
        <taxon>Rhabditina</taxon>
        <taxon>Rhabditomorpha</taxon>
        <taxon>Strongyloidea</taxon>
        <taxon>Heterorhabditidae</taxon>
        <taxon>Heterorhabditis</taxon>
    </lineage>
</organism>